<feature type="transmembrane region" description="Helical" evidence="1">
    <location>
        <begin position="91"/>
        <end position="115"/>
    </location>
</feature>
<feature type="transmembrane region" description="Helical" evidence="1">
    <location>
        <begin position="50"/>
        <end position="70"/>
    </location>
</feature>
<protein>
    <submittedName>
        <fullName evidence="2">Uncharacterized protein</fullName>
    </submittedName>
</protein>
<gene>
    <name evidence="2" type="ORF">LFW2832_00917</name>
</gene>
<evidence type="ECO:0000313" key="3">
    <source>
        <dbReference type="Proteomes" id="UP000789941"/>
    </source>
</evidence>
<feature type="transmembrane region" description="Helical" evidence="1">
    <location>
        <begin position="16"/>
        <end position="38"/>
    </location>
</feature>
<name>A0A5E4LWI3_9ARCH</name>
<accession>A0A5E4LWI3</accession>
<evidence type="ECO:0000256" key="1">
    <source>
        <dbReference type="SAM" id="Phobius"/>
    </source>
</evidence>
<keyword evidence="1" id="KW-1133">Transmembrane helix</keyword>
<reference evidence="2 3" key="1">
    <citation type="submission" date="2019-08" db="EMBL/GenBank/DDBJ databases">
        <authorList>
            <person name="Vazquez-Campos X."/>
        </authorList>
    </citation>
    <scope>NUCLEOTIDE SEQUENCE [LARGE SCALE GENOMIC DNA]</scope>
    <source>
        <strain evidence="2">LFW-283_2</strain>
    </source>
</reference>
<comment type="caution">
    <text evidence="2">The sequence shown here is derived from an EMBL/GenBank/DDBJ whole genome shotgun (WGS) entry which is preliminary data.</text>
</comment>
<keyword evidence="1" id="KW-0812">Transmembrane</keyword>
<keyword evidence="1" id="KW-0472">Membrane</keyword>
<organism evidence="2 3">
    <name type="scientific">Candidatus Bilamarchaeum dharawalense</name>
    <dbReference type="NCBI Taxonomy" id="2885759"/>
    <lineage>
        <taxon>Archaea</taxon>
        <taxon>Candidatus Micrarchaeota</taxon>
        <taxon>Candidatus Micrarchaeia</taxon>
        <taxon>Candidatus Anstonellales</taxon>
        <taxon>Candidatus Bilamarchaeaceae</taxon>
        <taxon>Candidatus Bilamarchaeum</taxon>
    </lineage>
</organism>
<sequence length="119" mass="13765">MDEEYTRGLYPDNGRVIDFFFLFWGLVGVAFLFLFNSLDKVLSFLKTPGITAFYLIIMITIPIIILMGYFKRFFERMGKHESVTVFLAQSFLDFMHTLFLISVSVLMVPVLGYLIGPIK</sequence>
<dbReference type="EMBL" id="CABMJJ010000009">
    <property type="protein sequence ID" value="VVC04392.1"/>
    <property type="molecule type" value="Genomic_DNA"/>
</dbReference>
<dbReference type="AlphaFoldDB" id="A0A5E4LWI3"/>
<proteinExistence type="predicted"/>
<dbReference type="Proteomes" id="UP000789941">
    <property type="component" value="Unassembled WGS sequence"/>
</dbReference>
<evidence type="ECO:0000313" key="2">
    <source>
        <dbReference type="EMBL" id="VVC04392.1"/>
    </source>
</evidence>